<feature type="transmembrane region" description="Helical" evidence="5">
    <location>
        <begin position="310"/>
        <end position="329"/>
    </location>
</feature>
<keyword evidence="7" id="KW-1185">Reference proteome</keyword>
<evidence type="ECO:0000313" key="6">
    <source>
        <dbReference type="Ensembl" id="ENSNFUP00015009505.1"/>
    </source>
</evidence>
<dbReference type="Ensembl" id="ENSNFUT00015009987.1">
    <property type="protein sequence ID" value="ENSNFUP00015009505.1"/>
    <property type="gene ID" value="ENSNFUG00015004618.1"/>
</dbReference>
<dbReference type="PANTHER" id="PTHR23291:SF47">
    <property type="entry name" value="TRANSMEMBRANE BAX INHIBITOR MOTIF CONTAINING 7"/>
    <property type="match status" value="1"/>
</dbReference>
<dbReference type="PANTHER" id="PTHR23291">
    <property type="entry name" value="BAX INHIBITOR-RELATED"/>
    <property type="match status" value="1"/>
</dbReference>
<sequence length="353" mass="39103">MLSDSSYGRVFCTLKVGNGNIAVVSPPGPYPNTTLPDGTVEFGEDSQVGPTQTPFVFESASDDGGFSDAVIRKGFVRKVYLTLMIQLLFTVGIICAFLYWNTLRSWVLRTSWFSYTMMSVVLVLAIFMSCCGSVRRRVPLNFIALGLFTLAEGLMLGSVAAYFDAEVVLWAVGATAFVSFSMSLFAMQSKFSAPPALQLALNAEPFDLCGCDINVKQTTQHAGLIAPQWDFTLGAGFLWALCWSLISFALLCAIIRSQCFGQSSQWVFTETDLPFMHKTNKEDLKLSSCYLKIHPIHVSSAITSKEEIDFLYIFYSFLGTVLFSLYLLFDTQLILGGKYEISPEEYVFATLNL</sequence>
<feature type="transmembrane region" description="Helical" evidence="5">
    <location>
        <begin position="169"/>
        <end position="187"/>
    </location>
</feature>
<evidence type="ECO:0000256" key="5">
    <source>
        <dbReference type="SAM" id="Phobius"/>
    </source>
</evidence>
<dbReference type="AlphaFoldDB" id="A0A8C6KTW3"/>
<evidence type="ECO:0000256" key="1">
    <source>
        <dbReference type="ARBA" id="ARBA00004141"/>
    </source>
</evidence>
<evidence type="ECO:0000256" key="2">
    <source>
        <dbReference type="ARBA" id="ARBA00022692"/>
    </source>
</evidence>
<keyword evidence="3 5" id="KW-1133">Transmembrane helix</keyword>
<feature type="transmembrane region" description="Helical" evidence="5">
    <location>
        <begin position="112"/>
        <end position="130"/>
    </location>
</feature>
<feature type="transmembrane region" description="Helical" evidence="5">
    <location>
        <begin position="142"/>
        <end position="163"/>
    </location>
</feature>
<proteinExistence type="predicted"/>
<protein>
    <submittedName>
        <fullName evidence="6">Protein lifeguard 1-like</fullName>
    </submittedName>
</protein>
<accession>A0A8C6KTW3</accession>
<name>A0A8C6KTW3_NOTFU</name>
<keyword evidence="4 5" id="KW-0472">Membrane</keyword>
<dbReference type="GO" id="GO:0016020">
    <property type="term" value="C:membrane"/>
    <property type="evidence" value="ECO:0007669"/>
    <property type="project" value="UniProtKB-SubCell"/>
</dbReference>
<keyword evidence="2 5" id="KW-0812">Transmembrane</keyword>
<feature type="transmembrane region" description="Helical" evidence="5">
    <location>
        <begin position="237"/>
        <end position="256"/>
    </location>
</feature>
<evidence type="ECO:0000256" key="3">
    <source>
        <dbReference type="ARBA" id="ARBA00022989"/>
    </source>
</evidence>
<feature type="transmembrane region" description="Helical" evidence="5">
    <location>
        <begin position="79"/>
        <end position="100"/>
    </location>
</feature>
<reference evidence="6" key="2">
    <citation type="submission" date="2025-08" db="UniProtKB">
        <authorList>
            <consortium name="Ensembl"/>
        </authorList>
    </citation>
    <scope>IDENTIFICATION</scope>
</reference>
<evidence type="ECO:0000256" key="4">
    <source>
        <dbReference type="ARBA" id="ARBA00023136"/>
    </source>
</evidence>
<dbReference type="Proteomes" id="UP000694548">
    <property type="component" value="Chromosome sgr05"/>
</dbReference>
<reference evidence="6" key="1">
    <citation type="submission" date="2014-08" db="EMBL/GenBank/DDBJ databases">
        <authorList>
            <person name="Senf B."/>
            <person name="Petzold A."/>
            <person name="Downie B.R."/>
            <person name="Koch P."/>
            <person name="Platzer M."/>
        </authorList>
    </citation>
    <scope>NUCLEOTIDE SEQUENCE [LARGE SCALE GENOMIC DNA]</scope>
    <source>
        <strain evidence="6">GRZ</strain>
    </source>
</reference>
<dbReference type="GeneTree" id="ENSGT01050000244890"/>
<dbReference type="InterPro" id="IPR006214">
    <property type="entry name" value="Bax_inhibitor_1-related"/>
</dbReference>
<gene>
    <name evidence="6" type="primary">zgc:110410</name>
</gene>
<comment type="subcellular location">
    <subcellularLocation>
        <location evidence="1">Membrane</location>
        <topology evidence="1">Multi-pass membrane protein</topology>
    </subcellularLocation>
</comment>
<dbReference type="Pfam" id="PF01027">
    <property type="entry name" value="Bax1-I"/>
    <property type="match status" value="1"/>
</dbReference>
<reference evidence="6" key="3">
    <citation type="submission" date="2025-09" db="UniProtKB">
        <authorList>
            <consortium name="Ensembl"/>
        </authorList>
    </citation>
    <scope>IDENTIFICATION</scope>
</reference>
<organism evidence="6 7">
    <name type="scientific">Nothobranchius furzeri</name>
    <name type="common">Turquoise killifish</name>
    <dbReference type="NCBI Taxonomy" id="105023"/>
    <lineage>
        <taxon>Eukaryota</taxon>
        <taxon>Metazoa</taxon>
        <taxon>Chordata</taxon>
        <taxon>Craniata</taxon>
        <taxon>Vertebrata</taxon>
        <taxon>Euteleostomi</taxon>
        <taxon>Actinopterygii</taxon>
        <taxon>Neopterygii</taxon>
        <taxon>Teleostei</taxon>
        <taxon>Neoteleostei</taxon>
        <taxon>Acanthomorphata</taxon>
        <taxon>Ovalentaria</taxon>
        <taxon>Atherinomorphae</taxon>
        <taxon>Cyprinodontiformes</taxon>
        <taxon>Nothobranchiidae</taxon>
        <taxon>Nothobranchius</taxon>
    </lineage>
</organism>
<evidence type="ECO:0000313" key="7">
    <source>
        <dbReference type="Proteomes" id="UP000694548"/>
    </source>
</evidence>
<dbReference type="CDD" id="cd10428">
    <property type="entry name" value="LFG_like"/>
    <property type="match status" value="1"/>
</dbReference>